<sequence length="165" mass="19097">MKIKCPLCGCENYFSGLEDEGTRFCSSCNEPLHLETFCPYCGIELIDKYKGKYKCPSCNRSFIKSPSEITESKDIKEAEYEIIKPEVNTTQSAKKIRSVSNRFTNIPIDKRISISKIKDSKCPFKYYKNYIEEPRDEKPFLSIELGLGQFFHGKVEWLFKTIASQ</sequence>
<dbReference type="EMBL" id="BART01000317">
    <property type="protein sequence ID" value="GAG70443.1"/>
    <property type="molecule type" value="Genomic_DNA"/>
</dbReference>
<gene>
    <name evidence="1" type="ORF">S01H4_01673</name>
</gene>
<accession>X1ACR5</accession>
<protein>
    <recommendedName>
        <fullName evidence="2">DZANK-type domain-containing protein</fullName>
    </recommendedName>
</protein>
<organism evidence="1">
    <name type="scientific">marine sediment metagenome</name>
    <dbReference type="NCBI Taxonomy" id="412755"/>
    <lineage>
        <taxon>unclassified sequences</taxon>
        <taxon>metagenomes</taxon>
        <taxon>ecological metagenomes</taxon>
    </lineage>
</organism>
<proteinExistence type="predicted"/>
<comment type="caution">
    <text evidence="1">The sequence shown here is derived from an EMBL/GenBank/DDBJ whole genome shotgun (WGS) entry which is preliminary data.</text>
</comment>
<evidence type="ECO:0008006" key="2">
    <source>
        <dbReference type="Google" id="ProtNLM"/>
    </source>
</evidence>
<reference evidence="1" key="1">
    <citation type="journal article" date="2014" name="Front. Microbiol.">
        <title>High frequency of phylogenetically diverse reductive dehalogenase-homologous genes in deep subseafloor sedimentary metagenomes.</title>
        <authorList>
            <person name="Kawai M."/>
            <person name="Futagami T."/>
            <person name="Toyoda A."/>
            <person name="Takaki Y."/>
            <person name="Nishi S."/>
            <person name="Hori S."/>
            <person name="Arai W."/>
            <person name="Tsubouchi T."/>
            <person name="Morono Y."/>
            <person name="Uchiyama I."/>
            <person name="Ito T."/>
            <person name="Fujiyama A."/>
            <person name="Inagaki F."/>
            <person name="Takami H."/>
        </authorList>
    </citation>
    <scope>NUCLEOTIDE SEQUENCE</scope>
    <source>
        <strain evidence="1">Expedition CK06-06</strain>
    </source>
</reference>
<name>X1ACR5_9ZZZZ</name>
<feature type="non-terminal residue" evidence="1">
    <location>
        <position position="165"/>
    </location>
</feature>
<evidence type="ECO:0000313" key="1">
    <source>
        <dbReference type="EMBL" id="GAG70443.1"/>
    </source>
</evidence>
<dbReference type="AlphaFoldDB" id="X1ACR5"/>